<dbReference type="GO" id="GO:0004113">
    <property type="term" value="F:2',3'-cyclic-nucleotide 3'-phosphodiesterase activity"/>
    <property type="evidence" value="ECO:0007669"/>
    <property type="project" value="TreeGrafter"/>
</dbReference>
<dbReference type="InterPro" id="IPR012386">
    <property type="entry name" value="Cyclic-nucl_3Pdiesterase"/>
</dbReference>
<gene>
    <name evidence="1" type="ORF">SOCEGT47_016960</name>
</gene>
<dbReference type="Proteomes" id="UP000295781">
    <property type="component" value="Chromosome"/>
</dbReference>
<protein>
    <submittedName>
        <fullName evidence="1">Uncharacterized protein</fullName>
    </submittedName>
</protein>
<sequence length="187" mass="19898">MVLEPRRIGETLTMSHEKAFAVWLVPGGAARERLRALIEALARETGGPAFAPHLTLVGGLRGDGGELAAKLVALGPALRPVELRMQGPAVGDAYHRCVFLDVARTEPLAGLRGAVQAALGAKDSAFRPHVSLVYGDLAAERRRAIAADPRVVSLGQEVCWAERLELWAVAGPVDRWACVAETAPRVS</sequence>
<dbReference type="Pfam" id="PF07823">
    <property type="entry name" value="CPDase"/>
    <property type="match status" value="1"/>
</dbReference>
<accession>A0A4P2PWQ5</accession>
<proteinExistence type="predicted"/>
<dbReference type="Gene3D" id="3.90.1140.10">
    <property type="entry name" value="Cyclic phosphodiesterase"/>
    <property type="match status" value="1"/>
</dbReference>
<dbReference type="SUPFAM" id="SSF55144">
    <property type="entry name" value="LigT-like"/>
    <property type="match status" value="1"/>
</dbReference>
<dbReference type="InterPro" id="IPR009097">
    <property type="entry name" value="Cyclic_Pdiesterase"/>
</dbReference>
<dbReference type="EMBL" id="CP012670">
    <property type="protein sequence ID" value="AUX21217.1"/>
    <property type="molecule type" value="Genomic_DNA"/>
</dbReference>
<reference evidence="1 2" key="1">
    <citation type="submission" date="2015-09" db="EMBL/GenBank/DDBJ databases">
        <title>Sorangium comparison.</title>
        <authorList>
            <person name="Zaburannyi N."/>
            <person name="Bunk B."/>
            <person name="Overmann J."/>
            <person name="Mueller R."/>
        </authorList>
    </citation>
    <scope>NUCLEOTIDE SEQUENCE [LARGE SCALE GENOMIC DNA]</scope>
    <source>
        <strain evidence="1 2">So ceGT47</strain>
    </source>
</reference>
<organism evidence="1 2">
    <name type="scientific">Sorangium cellulosum</name>
    <name type="common">Polyangium cellulosum</name>
    <dbReference type="NCBI Taxonomy" id="56"/>
    <lineage>
        <taxon>Bacteria</taxon>
        <taxon>Pseudomonadati</taxon>
        <taxon>Myxococcota</taxon>
        <taxon>Polyangia</taxon>
        <taxon>Polyangiales</taxon>
        <taxon>Polyangiaceae</taxon>
        <taxon>Sorangium</taxon>
    </lineage>
</organism>
<evidence type="ECO:0000313" key="2">
    <source>
        <dbReference type="Proteomes" id="UP000295781"/>
    </source>
</evidence>
<dbReference type="AlphaFoldDB" id="A0A4P2PWQ5"/>
<name>A0A4P2PWQ5_SORCE</name>
<dbReference type="PANTHER" id="PTHR28141:SF1">
    <property type="entry name" value="2',3'-CYCLIC-NUCLEOTIDE 3'-PHOSPHODIESTERASE"/>
    <property type="match status" value="1"/>
</dbReference>
<dbReference type="GO" id="GO:0009187">
    <property type="term" value="P:cyclic nucleotide metabolic process"/>
    <property type="evidence" value="ECO:0007669"/>
    <property type="project" value="TreeGrafter"/>
</dbReference>
<evidence type="ECO:0000313" key="1">
    <source>
        <dbReference type="EMBL" id="AUX21217.1"/>
    </source>
</evidence>
<dbReference type="PANTHER" id="PTHR28141">
    <property type="entry name" value="2',3'-CYCLIC-NUCLEOTIDE 3'-PHOSPHODIESTERASE"/>
    <property type="match status" value="1"/>
</dbReference>